<evidence type="ECO:0000256" key="4">
    <source>
        <dbReference type="ARBA" id="ARBA00022475"/>
    </source>
</evidence>
<sequence length="348" mass="37373">MEKRFEPFFKLAAVIFLLIGCFYVLQPFLAAMLFAACVSVSVWPLYLFLLNRLKGRRNLAASIMTVSLVLIIVVPLVLVTYNLADNVSRIYDQSRAIIDSGTLAPPGWLVSIPLVGESIDSYLRRLIGDRDELLELAKNLLEPARHFLLSSGIVLGSGVAQTSLAVFVSFFLFRDGVKLNQVLMTGMKRVIGDNAPGVLLTVSRTVRGVMYGLLGTALAQALVAVLGFLIAGVPAVALLGIATFILSLIPVGPPLVWGGAAIWLFNQGHTGWGIFMLVWGLVLISGVDNVVKPLLISRGSSLPFLLVLLGVLGGVLAFGFVGIFIGPTLLAVLYSLLQTWTGDLPPDN</sequence>
<dbReference type="Pfam" id="PF01594">
    <property type="entry name" value="AI-2E_transport"/>
    <property type="match status" value="1"/>
</dbReference>
<protein>
    <recommendedName>
        <fullName evidence="11">AI-2E family transporter</fullName>
    </recommendedName>
</protein>
<keyword evidence="10" id="KW-1185">Reference proteome</keyword>
<feature type="transmembrane region" description="Helical" evidence="8">
    <location>
        <begin position="147"/>
        <end position="173"/>
    </location>
</feature>
<evidence type="ECO:0000256" key="7">
    <source>
        <dbReference type="ARBA" id="ARBA00023136"/>
    </source>
</evidence>
<dbReference type="AlphaFoldDB" id="W0VBW8"/>
<feature type="transmembrane region" description="Helical" evidence="8">
    <location>
        <begin position="238"/>
        <end position="265"/>
    </location>
</feature>
<dbReference type="KEGG" id="jag:GJA_4518"/>
<dbReference type="InterPro" id="IPR002549">
    <property type="entry name" value="AI-2E-like"/>
</dbReference>
<evidence type="ECO:0000256" key="8">
    <source>
        <dbReference type="SAM" id="Phobius"/>
    </source>
</evidence>
<evidence type="ECO:0008006" key="11">
    <source>
        <dbReference type="Google" id="ProtNLM"/>
    </source>
</evidence>
<dbReference type="EMBL" id="HG322949">
    <property type="protein sequence ID" value="CDG85125.1"/>
    <property type="molecule type" value="Genomic_DNA"/>
</dbReference>
<keyword evidence="6 8" id="KW-1133">Transmembrane helix</keyword>
<dbReference type="PATRIC" id="fig|1349767.4.peg.1155"/>
<evidence type="ECO:0000256" key="2">
    <source>
        <dbReference type="ARBA" id="ARBA00009773"/>
    </source>
</evidence>
<dbReference type="GO" id="GO:0005886">
    <property type="term" value="C:plasma membrane"/>
    <property type="evidence" value="ECO:0007669"/>
    <property type="project" value="UniProtKB-SubCell"/>
</dbReference>
<evidence type="ECO:0000313" key="10">
    <source>
        <dbReference type="Proteomes" id="UP000027604"/>
    </source>
</evidence>
<gene>
    <name evidence="9" type="ORF">GJA_4518</name>
</gene>
<dbReference type="eggNOG" id="COG0628">
    <property type="taxonomic scope" value="Bacteria"/>
</dbReference>
<dbReference type="PANTHER" id="PTHR21716:SF67">
    <property type="entry name" value="TRANSPORT PROTEIN YDIK-RELATED"/>
    <property type="match status" value="1"/>
</dbReference>
<feature type="transmembrane region" description="Helical" evidence="8">
    <location>
        <begin position="31"/>
        <end position="49"/>
    </location>
</feature>
<evidence type="ECO:0000256" key="1">
    <source>
        <dbReference type="ARBA" id="ARBA00004651"/>
    </source>
</evidence>
<evidence type="ECO:0000256" key="3">
    <source>
        <dbReference type="ARBA" id="ARBA00022448"/>
    </source>
</evidence>
<evidence type="ECO:0000256" key="5">
    <source>
        <dbReference type="ARBA" id="ARBA00022692"/>
    </source>
</evidence>
<feature type="transmembrane region" description="Helical" evidence="8">
    <location>
        <begin position="61"/>
        <end position="84"/>
    </location>
</feature>
<proteinExistence type="inferred from homology"/>
<accession>W0VBW8</accession>
<dbReference type="HOGENOM" id="CLU_041771_1_1_4"/>
<organism evidence="9 10">
    <name type="scientific">Janthinobacterium agaricidamnosum NBRC 102515 = DSM 9628</name>
    <dbReference type="NCBI Taxonomy" id="1349767"/>
    <lineage>
        <taxon>Bacteria</taxon>
        <taxon>Pseudomonadati</taxon>
        <taxon>Pseudomonadota</taxon>
        <taxon>Betaproteobacteria</taxon>
        <taxon>Burkholderiales</taxon>
        <taxon>Oxalobacteraceae</taxon>
        <taxon>Janthinobacterium</taxon>
    </lineage>
</organism>
<feature type="transmembrane region" description="Helical" evidence="8">
    <location>
        <begin position="303"/>
        <end position="336"/>
    </location>
</feature>
<reference evidence="9 10" key="1">
    <citation type="journal article" date="2015" name="Genome Announc.">
        <title>Genome Sequence of Mushroom Soft-Rot Pathogen Janthinobacterium agaricidamnosum.</title>
        <authorList>
            <person name="Graupner K."/>
            <person name="Lackner G."/>
            <person name="Hertweck C."/>
        </authorList>
    </citation>
    <scope>NUCLEOTIDE SEQUENCE [LARGE SCALE GENOMIC DNA]</scope>
    <source>
        <strain evidence="10">NBRC 102515 / DSM 9628</strain>
    </source>
</reference>
<dbReference type="PANTHER" id="PTHR21716">
    <property type="entry name" value="TRANSMEMBRANE PROTEIN"/>
    <property type="match status" value="1"/>
</dbReference>
<dbReference type="RefSeq" id="WP_038496150.1">
    <property type="nucleotide sequence ID" value="NZ_BCTH01000022.1"/>
</dbReference>
<evidence type="ECO:0000256" key="6">
    <source>
        <dbReference type="ARBA" id="ARBA00022989"/>
    </source>
</evidence>
<feature type="transmembrane region" description="Helical" evidence="8">
    <location>
        <begin position="271"/>
        <end position="291"/>
    </location>
</feature>
<evidence type="ECO:0000313" key="9">
    <source>
        <dbReference type="EMBL" id="CDG85125.1"/>
    </source>
</evidence>
<dbReference type="PROSITE" id="PS51257">
    <property type="entry name" value="PROKAR_LIPOPROTEIN"/>
    <property type="match status" value="1"/>
</dbReference>
<keyword evidence="4" id="KW-1003">Cell membrane</keyword>
<comment type="similarity">
    <text evidence="2">Belongs to the autoinducer-2 exporter (AI-2E) (TC 2.A.86) family.</text>
</comment>
<dbReference type="Proteomes" id="UP000027604">
    <property type="component" value="Chromosome I"/>
</dbReference>
<keyword evidence="5 8" id="KW-0812">Transmembrane</keyword>
<feature type="transmembrane region" description="Helical" evidence="8">
    <location>
        <begin position="209"/>
        <end position="231"/>
    </location>
</feature>
<keyword evidence="7 8" id="KW-0472">Membrane</keyword>
<feature type="transmembrane region" description="Helical" evidence="8">
    <location>
        <begin position="7"/>
        <end position="25"/>
    </location>
</feature>
<dbReference type="OrthoDB" id="106838at2"/>
<dbReference type="STRING" id="1349767.GJA_4518"/>
<keyword evidence="3" id="KW-0813">Transport</keyword>
<name>W0VBW8_9BURK</name>
<comment type="subcellular location">
    <subcellularLocation>
        <location evidence="1">Cell membrane</location>
        <topology evidence="1">Multi-pass membrane protein</topology>
    </subcellularLocation>
</comment>